<keyword evidence="4" id="KW-1185">Reference proteome</keyword>
<keyword evidence="1" id="KW-0732">Signal</keyword>
<sequence length="675" mass="76362">MYKPVAILLLCFCCFIAKAQTPVPLEQPYGKVSVEELQMPACDFEKDANAEVLFNFGKILYSDDLKSITLEVHKRIKIFNSNGNNLADIRIPFFSEDRLENITGVEAQTINLVDGKPQVTKLEKKAIVTTILDKENSEVTFAMPNVKPGCIIEYKYKWTGRYNGSMPDWDFQESVPVRYSELDTSIPDVFYFRPLLRVNMPLAKHNRTIQAQVLKVATHTFTISDNGATGDQQSETYNYNANNEVWGMANVPSLRDDAYMSSFEDNVQRLSLDLASIKPIGGISSDFSDTWSKVGYELTKSTIFGDQLNPALNNQDAITAKAVLLASNDEKIAFVFNAVKNAMKWNGMDRWYTIDGTRKAWENKAGNSTEVNLVLYAILKELKIQAYPMVVSTRRNGRPDPWRTSLSQFNRTVVYVPVSADKSYILDATGKYNLYSEPPSDLLNTFGLWVDKSRKTFDTVSIKKELPVRQVVLINAEIKPGGKVEGTAQISSMSYDRINAVKRYQTDGEQKYIDYLRDGDNSLKISGIKFENMDVDTLPLTQNINFNADLPGTDENYIYVNTNMFTSLKSNPFLADSRLSDIYFGYLRNYSINSVYKLPAGYKIDALPKSASMVMPDKSISFKRIIAEQDGSLLVHYVIDIRKAAFNVSEYPGIHDFYKKMFDMLNEQVVLKKGS</sequence>
<protein>
    <recommendedName>
        <fullName evidence="2">DUF3857 domain-containing protein</fullName>
    </recommendedName>
</protein>
<comment type="caution">
    <text evidence="3">The sequence shown here is derived from an EMBL/GenBank/DDBJ whole genome shotgun (WGS) entry which is preliminary data.</text>
</comment>
<dbReference type="EMBL" id="JACHWX010000002">
    <property type="protein sequence ID" value="MBB3054798.1"/>
    <property type="molecule type" value="Genomic_DNA"/>
</dbReference>
<dbReference type="Proteomes" id="UP000539265">
    <property type="component" value="Unassembled WGS sequence"/>
</dbReference>
<dbReference type="InterPro" id="IPR024618">
    <property type="entry name" value="DUF3857"/>
</dbReference>
<dbReference type="Gene3D" id="2.60.120.1130">
    <property type="match status" value="1"/>
</dbReference>
<evidence type="ECO:0000259" key="2">
    <source>
        <dbReference type="Pfam" id="PF12969"/>
    </source>
</evidence>
<dbReference type="OrthoDB" id="98874at2"/>
<feature type="chain" id="PRO_5032277256" description="DUF3857 domain-containing protein" evidence="1">
    <location>
        <begin position="20"/>
        <end position="675"/>
    </location>
</feature>
<name>A0A839SB40_9SPHI</name>
<feature type="signal peptide" evidence="1">
    <location>
        <begin position="1"/>
        <end position="19"/>
    </location>
</feature>
<gene>
    <name evidence="3" type="ORF">FHS11_001208</name>
</gene>
<dbReference type="RefSeq" id="WP_096356323.1">
    <property type="nucleotide sequence ID" value="NZ_AP017313.1"/>
</dbReference>
<feature type="domain" description="DUF3857" evidence="2">
    <location>
        <begin position="69"/>
        <end position="188"/>
    </location>
</feature>
<accession>A0A839SB40</accession>
<dbReference type="Pfam" id="PF12969">
    <property type="entry name" value="DUF3857"/>
    <property type="match status" value="1"/>
</dbReference>
<evidence type="ECO:0000256" key="1">
    <source>
        <dbReference type="SAM" id="SignalP"/>
    </source>
</evidence>
<evidence type="ECO:0000313" key="3">
    <source>
        <dbReference type="EMBL" id="MBB3054798.1"/>
    </source>
</evidence>
<proteinExistence type="predicted"/>
<dbReference type="Gene3D" id="2.60.40.3140">
    <property type="match status" value="1"/>
</dbReference>
<reference evidence="3" key="1">
    <citation type="submission" date="2020-08" db="EMBL/GenBank/DDBJ databases">
        <title>Genomic Encyclopedia of Type Strains, Phase III (KMG-III): the genomes of soil and plant-associated and newly described type strains.</title>
        <authorList>
            <person name="Whitman W."/>
        </authorList>
    </citation>
    <scope>NUCLEOTIDE SEQUENCE [LARGE SCALE GENOMIC DNA]</scope>
    <source>
        <strain evidence="3">CECT 8628</strain>
    </source>
</reference>
<organism evidence="3 4">
    <name type="scientific">Mucilaginibacter gotjawali</name>
    <dbReference type="NCBI Taxonomy" id="1550579"/>
    <lineage>
        <taxon>Bacteria</taxon>
        <taxon>Pseudomonadati</taxon>
        <taxon>Bacteroidota</taxon>
        <taxon>Sphingobacteriia</taxon>
        <taxon>Sphingobacteriales</taxon>
        <taxon>Sphingobacteriaceae</taxon>
        <taxon>Mucilaginibacter</taxon>
    </lineage>
</organism>
<dbReference type="Gene3D" id="3.10.620.30">
    <property type="match status" value="1"/>
</dbReference>
<evidence type="ECO:0000313" key="4">
    <source>
        <dbReference type="Proteomes" id="UP000539265"/>
    </source>
</evidence>
<dbReference type="AlphaFoldDB" id="A0A839SB40"/>